<dbReference type="InterPro" id="IPR008254">
    <property type="entry name" value="Flavodoxin/NO_synth"/>
</dbReference>
<dbReference type="PRINTS" id="PR00371">
    <property type="entry name" value="FPNCR"/>
</dbReference>
<dbReference type="InterPro" id="IPR023173">
    <property type="entry name" value="NADPH_Cyt_P450_Rdtase_alpha"/>
</dbReference>
<dbReference type="GO" id="GO:0010181">
    <property type="term" value="F:FMN binding"/>
    <property type="evidence" value="ECO:0007669"/>
    <property type="project" value="InterPro"/>
</dbReference>
<dbReference type="SUPFAM" id="SSF52218">
    <property type="entry name" value="Flavoproteins"/>
    <property type="match status" value="1"/>
</dbReference>
<dbReference type="Pfam" id="PF00258">
    <property type="entry name" value="Flavodoxin_1"/>
    <property type="match status" value="1"/>
</dbReference>
<evidence type="ECO:0000256" key="4">
    <source>
        <dbReference type="ARBA" id="ARBA00022643"/>
    </source>
</evidence>
<evidence type="ECO:0000259" key="10">
    <source>
        <dbReference type="PROSITE" id="PS50902"/>
    </source>
</evidence>
<dbReference type="PANTHER" id="PTHR19384">
    <property type="entry name" value="NITRIC OXIDE SYNTHASE-RELATED"/>
    <property type="match status" value="1"/>
</dbReference>
<dbReference type="InterPro" id="IPR017927">
    <property type="entry name" value="FAD-bd_FR_type"/>
</dbReference>
<dbReference type="PANTHER" id="PTHR19384:SF17">
    <property type="entry name" value="NADPH--CYTOCHROME P450 REDUCTASE"/>
    <property type="match status" value="1"/>
</dbReference>
<comment type="cofactor">
    <cofactor evidence="2">
        <name>FAD</name>
        <dbReference type="ChEBI" id="CHEBI:57692"/>
    </cofactor>
</comment>
<dbReference type="Pfam" id="PF00175">
    <property type="entry name" value="NAD_binding_1"/>
    <property type="match status" value="1"/>
</dbReference>
<evidence type="ECO:0000256" key="7">
    <source>
        <dbReference type="ARBA" id="ARBA00023002"/>
    </source>
</evidence>
<reference evidence="12" key="1">
    <citation type="submission" date="2023-08" db="EMBL/GenBank/DDBJ databases">
        <authorList>
            <person name="Audoor S."/>
            <person name="Bilcke G."/>
        </authorList>
    </citation>
    <scope>NUCLEOTIDE SEQUENCE</scope>
</reference>
<dbReference type="EC" id="1.6.2.4" evidence="8"/>
<dbReference type="InterPro" id="IPR003097">
    <property type="entry name" value="CysJ-like_FAD-binding"/>
</dbReference>
<name>A0AAD2JIR0_9STRA</name>
<dbReference type="InterPro" id="IPR029039">
    <property type="entry name" value="Flavoprotein-like_sf"/>
</dbReference>
<keyword evidence="6" id="KW-0521">NADP</keyword>
<dbReference type="EMBL" id="CAKOGP040001858">
    <property type="protein sequence ID" value="CAJ1954095.1"/>
    <property type="molecule type" value="Genomic_DNA"/>
</dbReference>
<evidence type="ECO:0000256" key="5">
    <source>
        <dbReference type="ARBA" id="ARBA00022827"/>
    </source>
</evidence>
<dbReference type="InterPro" id="IPR001709">
    <property type="entry name" value="Flavoprot_Pyr_Nucl_cyt_Rdtase"/>
</dbReference>
<feature type="region of interest" description="Disordered" evidence="9">
    <location>
        <begin position="206"/>
        <end position="236"/>
    </location>
</feature>
<dbReference type="GO" id="GO:0003958">
    <property type="term" value="F:NADPH-hemoprotein reductase activity"/>
    <property type="evidence" value="ECO:0007669"/>
    <property type="project" value="UniProtKB-EC"/>
</dbReference>
<keyword evidence="7" id="KW-0560">Oxidoreductase</keyword>
<gene>
    <name evidence="12" type="ORF">CYCCA115_LOCUS14690</name>
</gene>
<evidence type="ECO:0000256" key="8">
    <source>
        <dbReference type="ARBA" id="ARBA00023797"/>
    </source>
</evidence>
<dbReference type="Pfam" id="PF00667">
    <property type="entry name" value="FAD_binding_1"/>
    <property type="match status" value="1"/>
</dbReference>
<evidence type="ECO:0000313" key="12">
    <source>
        <dbReference type="EMBL" id="CAJ1954095.1"/>
    </source>
</evidence>
<organism evidence="12 13">
    <name type="scientific">Cylindrotheca closterium</name>
    <dbReference type="NCBI Taxonomy" id="2856"/>
    <lineage>
        <taxon>Eukaryota</taxon>
        <taxon>Sar</taxon>
        <taxon>Stramenopiles</taxon>
        <taxon>Ochrophyta</taxon>
        <taxon>Bacillariophyta</taxon>
        <taxon>Bacillariophyceae</taxon>
        <taxon>Bacillariophycidae</taxon>
        <taxon>Bacillariales</taxon>
        <taxon>Bacillariaceae</taxon>
        <taxon>Cylindrotheca</taxon>
    </lineage>
</organism>
<feature type="domain" description="FAD-binding FR-type" evidence="11">
    <location>
        <begin position="307"/>
        <end position="541"/>
    </location>
</feature>
<feature type="domain" description="Flavodoxin-like" evidence="10">
    <location>
        <begin position="38"/>
        <end position="200"/>
    </location>
</feature>
<evidence type="ECO:0000256" key="3">
    <source>
        <dbReference type="ARBA" id="ARBA00022630"/>
    </source>
</evidence>
<evidence type="ECO:0000256" key="6">
    <source>
        <dbReference type="ARBA" id="ARBA00022857"/>
    </source>
</evidence>
<dbReference type="Gene3D" id="1.20.990.10">
    <property type="entry name" value="NADPH-cytochrome p450 Reductase, Chain A, domain 3"/>
    <property type="match status" value="1"/>
</dbReference>
<keyword evidence="5" id="KW-0274">FAD</keyword>
<dbReference type="InterPro" id="IPR001433">
    <property type="entry name" value="OxRdtase_FAD/NAD-bd"/>
</dbReference>
<comment type="caution">
    <text evidence="12">The sequence shown here is derived from an EMBL/GenBank/DDBJ whole genome shotgun (WGS) entry which is preliminary data.</text>
</comment>
<dbReference type="InterPro" id="IPR001094">
    <property type="entry name" value="Flavdoxin-like"/>
</dbReference>
<evidence type="ECO:0000256" key="9">
    <source>
        <dbReference type="SAM" id="MobiDB-lite"/>
    </source>
</evidence>
<dbReference type="InterPro" id="IPR017938">
    <property type="entry name" value="Riboflavin_synthase-like_b-brl"/>
</dbReference>
<keyword evidence="13" id="KW-1185">Reference proteome</keyword>
<sequence length="710" mass="78506">MWHAQRLVSSVVRRQHNKFLCRHYSASAALSAGPPQDIKIWYASQSGTAQLFAHQLAEGVEEELPDSDVMVQGLHEHPPESFLSSNASSKNEEEDIVNFFLVSCTGVGEVPSNGRAFFEWVMASSKSDGDSATPNDWNQVNYAVFGLGNQQAHPNHYNVIGKKLDAQLDTLGANRMQPLGLGDDGDCLDDDFDQWMEETLERLKLGVGASDTEEVKEHDENTTSTDSSSSPAEAEMDIHTERSVRNDDLPRISCPEVSILPDGTRFISKKYPTLSLKPATSDVVRHDLFFLQSSSTSKTKSNAFYSESTRMLPVIQNERLALDGGEAGMQELQISLPKDVQYISGDHLLVYPRNSDAMVQAYVDLLEVDPHAIIVKGDDDEGNSNKYPYPTGITVMETLMHCVELGAPPSPLFARTLLGRKDMDYKEEIAIPRRTIIDLVLEQKRKNNGTGKLSLEDLLYQASPMKPRYYSIASSNVQYPHTIHLAYRPIKYVSSYGYLREGVCSSYLSHKGVLTHDIDSRDRAAACIPASVVPHPTFRLPSSPETPVLMIGGGSGMAPIRSFLQERVFLSSSSSSSSSNNNGNNKFGPGILFMGYRNPHDEIYRKLVEEALECGALTDAQIVYSSGCTLPTQKTMMVSELIRENGMAVWEHMQSGGHIYICGGAYAFGVTVKAELLDLVQEHGKMTFEESEDHLRTMMDEGRFCADLAG</sequence>
<dbReference type="GO" id="GO:0050660">
    <property type="term" value="F:flavin adenine dinucleotide binding"/>
    <property type="evidence" value="ECO:0007669"/>
    <property type="project" value="TreeGrafter"/>
</dbReference>
<dbReference type="GO" id="GO:0005829">
    <property type="term" value="C:cytosol"/>
    <property type="evidence" value="ECO:0007669"/>
    <property type="project" value="TreeGrafter"/>
</dbReference>
<dbReference type="PRINTS" id="PR00369">
    <property type="entry name" value="FLAVODOXIN"/>
</dbReference>
<evidence type="ECO:0000313" key="13">
    <source>
        <dbReference type="Proteomes" id="UP001295423"/>
    </source>
</evidence>
<evidence type="ECO:0000259" key="11">
    <source>
        <dbReference type="PROSITE" id="PS51384"/>
    </source>
</evidence>
<dbReference type="Gene3D" id="3.40.50.80">
    <property type="entry name" value="Nucleotide-binding domain of ferredoxin-NADP reductase (FNR) module"/>
    <property type="match status" value="1"/>
</dbReference>
<dbReference type="Gene3D" id="3.40.50.360">
    <property type="match status" value="1"/>
</dbReference>
<keyword evidence="4" id="KW-0288">FMN</keyword>
<dbReference type="Proteomes" id="UP001295423">
    <property type="component" value="Unassembled WGS sequence"/>
</dbReference>
<evidence type="ECO:0000256" key="2">
    <source>
        <dbReference type="ARBA" id="ARBA00001974"/>
    </source>
</evidence>
<accession>A0AAD2JIR0</accession>
<dbReference type="AlphaFoldDB" id="A0AAD2JIR0"/>
<evidence type="ECO:0000256" key="1">
    <source>
        <dbReference type="ARBA" id="ARBA00001917"/>
    </source>
</evidence>
<dbReference type="Gene3D" id="2.40.30.10">
    <property type="entry name" value="Translation factors"/>
    <property type="match status" value="1"/>
</dbReference>
<keyword evidence="3" id="KW-0285">Flavoprotein</keyword>
<dbReference type="SUPFAM" id="SSF63380">
    <property type="entry name" value="Riboflavin synthase domain-like"/>
    <property type="match status" value="1"/>
</dbReference>
<dbReference type="PROSITE" id="PS50902">
    <property type="entry name" value="FLAVODOXIN_LIKE"/>
    <property type="match status" value="1"/>
</dbReference>
<protein>
    <recommendedName>
        <fullName evidence="8">NADPH--hemoprotein reductase</fullName>
        <ecNumber evidence="8">1.6.2.4</ecNumber>
    </recommendedName>
</protein>
<dbReference type="InterPro" id="IPR039261">
    <property type="entry name" value="FNR_nucleotide-bd"/>
</dbReference>
<dbReference type="SUPFAM" id="SSF52343">
    <property type="entry name" value="Ferredoxin reductase-like, C-terminal NADP-linked domain"/>
    <property type="match status" value="1"/>
</dbReference>
<proteinExistence type="predicted"/>
<dbReference type="PROSITE" id="PS51384">
    <property type="entry name" value="FAD_FR"/>
    <property type="match status" value="1"/>
</dbReference>
<comment type="cofactor">
    <cofactor evidence="1">
        <name>FMN</name>
        <dbReference type="ChEBI" id="CHEBI:58210"/>
    </cofactor>
</comment>